<gene>
    <name evidence="2" type="ORF">DEO72_LG6g454</name>
</gene>
<keyword evidence="3" id="KW-1185">Reference proteome</keyword>
<proteinExistence type="predicted"/>
<sequence>MASCCTREQWRTLVFSPRRANLAQARVPEVAPWNLHELSLRRQAPVLSDSPSRSGEEASPKRENANATVPTFRALA</sequence>
<feature type="region of interest" description="Disordered" evidence="1">
    <location>
        <begin position="44"/>
        <end position="76"/>
    </location>
</feature>
<evidence type="ECO:0000313" key="2">
    <source>
        <dbReference type="EMBL" id="QCD95758.1"/>
    </source>
</evidence>
<name>A0A4D6M590_VIGUN</name>
<evidence type="ECO:0000313" key="3">
    <source>
        <dbReference type="Proteomes" id="UP000501690"/>
    </source>
</evidence>
<protein>
    <submittedName>
        <fullName evidence="2">Uncharacterized protein</fullName>
    </submittedName>
</protein>
<dbReference type="EMBL" id="CP039350">
    <property type="protein sequence ID" value="QCD95758.1"/>
    <property type="molecule type" value="Genomic_DNA"/>
</dbReference>
<organism evidence="2 3">
    <name type="scientific">Vigna unguiculata</name>
    <name type="common">Cowpea</name>
    <dbReference type="NCBI Taxonomy" id="3917"/>
    <lineage>
        <taxon>Eukaryota</taxon>
        <taxon>Viridiplantae</taxon>
        <taxon>Streptophyta</taxon>
        <taxon>Embryophyta</taxon>
        <taxon>Tracheophyta</taxon>
        <taxon>Spermatophyta</taxon>
        <taxon>Magnoliopsida</taxon>
        <taxon>eudicotyledons</taxon>
        <taxon>Gunneridae</taxon>
        <taxon>Pentapetalae</taxon>
        <taxon>rosids</taxon>
        <taxon>fabids</taxon>
        <taxon>Fabales</taxon>
        <taxon>Fabaceae</taxon>
        <taxon>Papilionoideae</taxon>
        <taxon>50 kb inversion clade</taxon>
        <taxon>NPAAA clade</taxon>
        <taxon>indigoferoid/millettioid clade</taxon>
        <taxon>Phaseoleae</taxon>
        <taxon>Vigna</taxon>
    </lineage>
</organism>
<feature type="compositionally biased region" description="Basic and acidic residues" evidence="1">
    <location>
        <begin position="54"/>
        <end position="64"/>
    </location>
</feature>
<evidence type="ECO:0000256" key="1">
    <source>
        <dbReference type="SAM" id="MobiDB-lite"/>
    </source>
</evidence>
<dbReference type="Proteomes" id="UP000501690">
    <property type="component" value="Linkage Group LG6"/>
</dbReference>
<reference evidence="2 3" key="1">
    <citation type="submission" date="2019-04" db="EMBL/GenBank/DDBJ databases">
        <title>An improved genome assembly and genetic linkage map for asparagus bean, Vigna unguiculata ssp. sesquipedialis.</title>
        <authorList>
            <person name="Xia Q."/>
            <person name="Zhang R."/>
            <person name="Dong Y."/>
        </authorList>
    </citation>
    <scope>NUCLEOTIDE SEQUENCE [LARGE SCALE GENOMIC DNA]</scope>
    <source>
        <tissue evidence="2">Leaf</tissue>
    </source>
</reference>
<dbReference type="AlphaFoldDB" id="A0A4D6M590"/>
<accession>A0A4D6M590</accession>